<evidence type="ECO:0000256" key="3">
    <source>
        <dbReference type="ARBA" id="ARBA00022827"/>
    </source>
</evidence>
<evidence type="ECO:0000256" key="1">
    <source>
        <dbReference type="ARBA" id="ARBA00007992"/>
    </source>
</evidence>
<evidence type="ECO:0000259" key="5">
    <source>
        <dbReference type="Pfam" id="PF01494"/>
    </source>
</evidence>
<dbReference type="Pfam" id="PF01494">
    <property type="entry name" value="FAD_binding_3"/>
    <property type="match status" value="1"/>
</dbReference>
<gene>
    <name evidence="6" type="ORF">KVV02_004774</name>
</gene>
<feature type="domain" description="FAD-binding" evidence="5">
    <location>
        <begin position="168"/>
        <end position="244"/>
    </location>
</feature>
<dbReference type="GO" id="GO:0071949">
    <property type="term" value="F:FAD binding"/>
    <property type="evidence" value="ECO:0007669"/>
    <property type="project" value="InterPro"/>
</dbReference>
<comment type="caution">
    <text evidence="6">The sequence shown here is derived from an EMBL/GenBank/DDBJ whole genome shotgun (WGS) entry which is preliminary data.</text>
</comment>
<dbReference type="InterPro" id="IPR036188">
    <property type="entry name" value="FAD/NAD-bd_sf"/>
</dbReference>
<dbReference type="GO" id="GO:0004497">
    <property type="term" value="F:monooxygenase activity"/>
    <property type="evidence" value="ECO:0007669"/>
    <property type="project" value="InterPro"/>
</dbReference>
<sequence length="295" mass="32304">MDKVIIVGGGLGGLLLAILLERASIDYVVLECSPVAKMPLEGGGVISMTSQIQPLLQQLSILPLLKDLTKPVSRVTVLEVLQGSGKQPTVCGVIDSAFSLSRMCWMLDEPLPEPQDSPDVEDLSRMQQDVQEMSYRYRAMPSPLKDTVLGDLFDLTPTGTMLSLPREEASFSTWTHGKIALMGDACHKALPYGGQPMVQAGYDAASLANILYAHSLDPSHHDLEAGLRSYEAARRAEAKHAVESSHQFGQLLNRSGWIGKVLRYLVLNCIPQFLLHSLGDRLNHHRPQASFLPQV</sequence>
<proteinExistence type="inferred from homology"/>
<reference evidence="6" key="1">
    <citation type="submission" date="2021-07" db="EMBL/GenBank/DDBJ databases">
        <title>Draft genome of Mortierella alpina, strain LL118, isolated from an aspen leaf litter sample.</title>
        <authorList>
            <person name="Yang S."/>
            <person name="Vinatzer B.A."/>
        </authorList>
    </citation>
    <scope>NUCLEOTIDE SEQUENCE</scope>
    <source>
        <strain evidence="6">LL118</strain>
    </source>
</reference>
<dbReference type="PANTHER" id="PTHR47356:SF2">
    <property type="entry name" value="FAD-BINDING DOMAIN-CONTAINING PROTEIN-RELATED"/>
    <property type="match status" value="1"/>
</dbReference>
<keyword evidence="3" id="KW-0274">FAD</keyword>
<dbReference type="Proteomes" id="UP000717515">
    <property type="component" value="Unassembled WGS sequence"/>
</dbReference>
<comment type="similarity">
    <text evidence="1">Belongs to the paxM FAD-dependent monooxygenase family.</text>
</comment>
<dbReference type="Gene3D" id="3.50.50.60">
    <property type="entry name" value="FAD/NAD(P)-binding domain"/>
    <property type="match status" value="2"/>
</dbReference>
<evidence type="ECO:0000256" key="2">
    <source>
        <dbReference type="ARBA" id="ARBA00022630"/>
    </source>
</evidence>
<keyword evidence="2" id="KW-0285">Flavoprotein</keyword>
<name>A0A9P8D0D0_MORAP</name>
<evidence type="ECO:0000313" key="7">
    <source>
        <dbReference type="Proteomes" id="UP000717515"/>
    </source>
</evidence>
<dbReference type="AlphaFoldDB" id="A0A9P8D0D0"/>
<keyword evidence="4" id="KW-0560">Oxidoreductase</keyword>
<evidence type="ECO:0000256" key="4">
    <source>
        <dbReference type="ARBA" id="ARBA00023002"/>
    </source>
</evidence>
<organism evidence="6 7">
    <name type="scientific">Mortierella alpina</name>
    <name type="common">Oleaginous fungus</name>
    <name type="synonym">Mortierella renispora</name>
    <dbReference type="NCBI Taxonomy" id="64518"/>
    <lineage>
        <taxon>Eukaryota</taxon>
        <taxon>Fungi</taxon>
        <taxon>Fungi incertae sedis</taxon>
        <taxon>Mucoromycota</taxon>
        <taxon>Mortierellomycotina</taxon>
        <taxon>Mortierellomycetes</taxon>
        <taxon>Mortierellales</taxon>
        <taxon>Mortierellaceae</taxon>
        <taxon>Mortierella</taxon>
    </lineage>
</organism>
<dbReference type="SUPFAM" id="SSF51905">
    <property type="entry name" value="FAD/NAD(P)-binding domain"/>
    <property type="match status" value="1"/>
</dbReference>
<dbReference type="EMBL" id="JAIFTL010000040">
    <property type="protein sequence ID" value="KAG9325461.1"/>
    <property type="molecule type" value="Genomic_DNA"/>
</dbReference>
<evidence type="ECO:0000313" key="6">
    <source>
        <dbReference type="EMBL" id="KAG9325461.1"/>
    </source>
</evidence>
<accession>A0A9P8D0D0</accession>
<dbReference type="InterPro" id="IPR050562">
    <property type="entry name" value="FAD_mOase_fung"/>
</dbReference>
<protein>
    <recommendedName>
        <fullName evidence="5">FAD-binding domain-containing protein</fullName>
    </recommendedName>
</protein>
<dbReference type="PANTHER" id="PTHR47356">
    <property type="entry name" value="FAD-DEPENDENT MONOOXYGENASE ASQG-RELATED"/>
    <property type="match status" value="1"/>
</dbReference>
<dbReference type="InterPro" id="IPR002938">
    <property type="entry name" value="FAD-bd"/>
</dbReference>